<dbReference type="PANTHER" id="PTHR43690:SF17">
    <property type="entry name" value="PROTEIN YHJJ"/>
    <property type="match status" value="1"/>
</dbReference>
<keyword evidence="3" id="KW-0378">Hydrolase</keyword>
<organism evidence="8 9">
    <name type="scientific">Rhodopirellula maiorica SM1</name>
    <dbReference type="NCBI Taxonomy" id="1265738"/>
    <lineage>
        <taxon>Bacteria</taxon>
        <taxon>Pseudomonadati</taxon>
        <taxon>Planctomycetota</taxon>
        <taxon>Planctomycetia</taxon>
        <taxon>Pirellulales</taxon>
        <taxon>Pirellulaceae</taxon>
        <taxon>Novipirellula</taxon>
    </lineage>
</organism>
<evidence type="ECO:0000313" key="8">
    <source>
        <dbReference type="EMBL" id="EMI18827.1"/>
    </source>
</evidence>
<name>M5RTX5_9BACT</name>
<evidence type="ECO:0000256" key="2">
    <source>
        <dbReference type="ARBA" id="ARBA00022670"/>
    </source>
</evidence>
<keyword evidence="4" id="KW-0862">Zinc</keyword>
<dbReference type="InterPro" id="IPR050626">
    <property type="entry name" value="Peptidase_M16"/>
</dbReference>
<dbReference type="GO" id="GO:0046872">
    <property type="term" value="F:metal ion binding"/>
    <property type="evidence" value="ECO:0007669"/>
    <property type="project" value="InterPro"/>
</dbReference>
<keyword evidence="2" id="KW-0645">Protease</keyword>
<gene>
    <name evidence="8" type="ORF">RMSM_04253</name>
</gene>
<dbReference type="GO" id="GO:0008237">
    <property type="term" value="F:metallopeptidase activity"/>
    <property type="evidence" value="ECO:0007669"/>
    <property type="project" value="UniProtKB-KW"/>
</dbReference>
<evidence type="ECO:0000256" key="4">
    <source>
        <dbReference type="ARBA" id="ARBA00022833"/>
    </source>
</evidence>
<dbReference type="Gene3D" id="3.30.830.10">
    <property type="entry name" value="Metalloenzyme, LuxS/M16 peptidase-like"/>
    <property type="match status" value="2"/>
</dbReference>
<dbReference type="PANTHER" id="PTHR43690">
    <property type="entry name" value="NARDILYSIN"/>
    <property type="match status" value="1"/>
</dbReference>
<feature type="domain" description="Peptidase M16 C-terminal" evidence="7">
    <location>
        <begin position="174"/>
        <end position="335"/>
    </location>
</feature>
<dbReference type="Pfam" id="PF05193">
    <property type="entry name" value="Peptidase_M16_C"/>
    <property type="match status" value="1"/>
</dbReference>
<dbReference type="InterPro" id="IPR007863">
    <property type="entry name" value="Peptidase_M16_C"/>
</dbReference>
<dbReference type="GO" id="GO:0006508">
    <property type="term" value="P:proteolysis"/>
    <property type="evidence" value="ECO:0007669"/>
    <property type="project" value="UniProtKB-KW"/>
</dbReference>
<dbReference type="EMBL" id="ANOG01000610">
    <property type="protein sequence ID" value="EMI18827.1"/>
    <property type="molecule type" value="Genomic_DNA"/>
</dbReference>
<dbReference type="InterPro" id="IPR011765">
    <property type="entry name" value="Pept_M16_N"/>
</dbReference>
<protein>
    <submittedName>
        <fullName evidence="8">Peptidase M16 domain protein</fullName>
    </submittedName>
</protein>
<evidence type="ECO:0000256" key="1">
    <source>
        <dbReference type="ARBA" id="ARBA00007261"/>
    </source>
</evidence>
<dbReference type="Pfam" id="PF00675">
    <property type="entry name" value="Peptidase_M16"/>
    <property type="match status" value="1"/>
</dbReference>
<comment type="caution">
    <text evidence="8">The sequence shown here is derived from an EMBL/GenBank/DDBJ whole genome shotgun (WGS) entry which is preliminary data.</text>
</comment>
<dbReference type="PATRIC" id="fig|1265738.3.peg.4262"/>
<comment type="similarity">
    <text evidence="1">Belongs to the peptidase M16 family.</text>
</comment>
<keyword evidence="9" id="KW-1185">Reference proteome</keyword>
<evidence type="ECO:0000256" key="3">
    <source>
        <dbReference type="ARBA" id="ARBA00022801"/>
    </source>
</evidence>
<reference evidence="8 9" key="1">
    <citation type="journal article" date="2013" name="Mar. Genomics">
        <title>Expression of sulfatases in Rhodopirellula baltica and the diversity of sulfatases in the genus Rhodopirellula.</title>
        <authorList>
            <person name="Wegner C.E."/>
            <person name="Richter-Heitmann T."/>
            <person name="Klindworth A."/>
            <person name="Klockow C."/>
            <person name="Richter M."/>
            <person name="Achstetter T."/>
            <person name="Glockner F.O."/>
            <person name="Harder J."/>
        </authorList>
    </citation>
    <scope>NUCLEOTIDE SEQUENCE [LARGE SCALE GENOMIC DNA]</scope>
    <source>
        <strain evidence="8 9">SM1</strain>
    </source>
</reference>
<keyword evidence="5" id="KW-0482">Metalloprotease</keyword>
<dbReference type="AlphaFoldDB" id="M5RTX5"/>
<dbReference type="Proteomes" id="UP000011991">
    <property type="component" value="Unassembled WGS sequence"/>
</dbReference>
<dbReference type="SUPFAM" id="SSF63411">
    <property type="entry name" value="LuxS/MPP-like metallohydrolase"/>
    <property type="match status" value="2"/>
</dbReference>
<evidence type="ECO:0000313" key="9">
    <source>
        <dbReference type="Proteomes" id="UP000011991"/>
    </source>
</evidence>
<feature type="domain" description="Peptidase M16 N-terminal" evidence="6">
    <location>
        <begin position="27"/>
        <end position="166"/>
    </location>
</feature>
<sequence length="424" mass="47585">MTERMIDFELIPGPFDVPIYFQRLPVNTVSMNWLVFVGSADDDQAGGHGIYHWFEHLPSRGTKKFPGGYRDTEARLVRHGGGSDAETGSTHTSFSAASPKRVWAESLEILADMVGQPLLRVRDIEAEREIILQEINEWHSDPYHHSLCRLPAVLWPGHPLGHDQLGTAKQLKAIDARQLRHAHAAGYSRNRSALFVAGDIEQSQLIDVVHSCLEPMPDTPLSPRKHPAHYGPLPAWQADRVTTIDSPHADSIVYLLFPIPPTTDGIEAHLQWDFLEEVFSAGELGSPLNRLVREDSRLAYSPEFISTTYPDGGYAGLVAQTSVQPELVLDAFWRLIKSPELRSATWLDYVRDTIRGGIEMHDPNACEYTDEGCATLVHYGRCLSDHEYSTKMLSYSDREVAEWMQRLVPSASHAIVFRGHGEHE</sequence>
<proteinExistence type="inferred from homology"/>
<dbReference type="InterPro" id="IPR011249">
    <property type="entry name" value="Metalloenz_LuxS/M16"/>
</dbReference>
<evidence type="ECO:0000256" key="5">
    <source>
        <dbReference type="ARBA" id="ARBA00023049"/>
    </source>
</evidence>
<evidence type="ECO:0000259" key="6">
    <source>
        <dbReference type="Pfam" id="PF00675"/>
    </source>
</evidence>
<accession>M5RTX5</accession>
<evidence type="ECO:0000259" key="7">
    <source>
        <dbReference type="Pfam" id="PF05193"/>
    </source>
</evidence>